<evidence type="ECO:0000313" key="13">
    <source>
        <dbReference type="Proteomes" id="UP001652623"/>
    </source>
</evidence>
<keyword evidence="6 9" id="KW-1133">Transmembrane helix</keyword>
<evidence type="ECO:0000256" key="7">
    <source>
        <dbReference type="ARBA" id="ARBA00023065"/>
    </source>
</evidence>
<protein>
    <recommendedName>
        <fullName evidence="9">Calcium-transporting ATPase</fullName>
        <ecNumber evidence="9">7.2.2.10</ecNumber>
    </recommendedName>
</protein>
<organism evidence="13 14">
    <name type="scientific">Ziziphus jujuba</name>
    <name type="common">Chinese jujube</name>
    <name type="synonym">Ziziphus sativa</name>
    <dbReference type="NCBI Taxonomy" id="326968"/>
    <lineage>
        <taxon>Eukaryota</taxon>
        <taxon>Viridiplantae</taxon>
        <taxon>Streptophyta</taxon>
        <taxon>Embryophyta</taxon>
        <taxon>Tracheophyta</taxon>
        <taxon>Spermatophyta</taxon>
        <taxon>Magnoliopsida</taxon>
        <taxon>eudicotyledons</taxon>
        <taxon>Gunneridae</taxon>
        <taxon>Pentapetalae</taxon>
        <taxon>rosids</taxon>
        <taxon>fabids</taxon>
        <taxon>Rosales</taxon>
        <taxon>Rhamnaceae</taxon>
        <taxon>Paliureae</taxon>
        <taxon>Ziziphus</taxon>
    </lineage>
</organism>
<feature type="transmembrane region" description="Helical" evidence="9">
    <location>
        <begin position="78"/>
        <end position="98"/>
    </location>
</feature>
<dbReference type="EC" id="7.2.2.10" evidence="9"/>
<keyword evidence="9" id="KW-0109">Calcium transport</keyword>
<dbReference type="InterPro" id="IPR006068">
    <property type="entry name" value="ATPase_P-typ_cation-transptr_C"/>
</dbReference>
<proteinExistence type="inferred from homology"/>
<keyword evidence="8 9" id="KW-0472">Membrane</keyword>
<dbReference type="RefSeq" id="XP_048332918.2">
    <property type="nucleotide sequence ID" value="XM_048476961.2"/>
</dbReference>
<comment type="catalytic activity">
    <reaction evidence="9">
        <text>Ca(2+)(in) + ATP + H2O = Ca(2+)(out) + ADP + phosphate + H(+)</text>
        <dbReference type="Rhea" id="RHEA:18105"/>
        <dbReference type="ChEBI" id="CHEBI:15377"/>
        <dbReference type="ChEBI" id="CHEBI:15378"/>
        <dbReference type="ChEBI" id="CHEBI:29108"/>
        <dbReference type="ChEBI" id="CHEBI:30616"/>
        <dbReference type="ChEBI" id="CHEBI:43474"/>
        <dbReference type="ChEBI" id="CHEBI:456216"/>
        <dbReference type="EC" id="7.2.2.10"/>
    </reaction>
</comment>
<evidence type="ECO:0000256" key="8">
    <source>
        <dbReference type="ARBA" id="ARBA00023136"/>
    </source>
</evidence>
<dbReference type="InterPro" id="IPR023298">
    <property type="entry name" value="ATPase_P-typ_TM_dom_sf"/>
</dbReference>
<evidence type="ECO:0000256" key="1">
    <source>
        <dbReference type="ARBA" id="ARBA00022448"/>
    </source>
</evidence>
<dbReference type="SUPFAM" id="SSF56784">
    <property type="entry name" value="HAD-like"/>
    <property type="match status" value="1"/>
</dbReference>
<evidence type="ECO:0000256" key="9">
    <source>
        <dbReference type="RuleBase" id="RU361146"/>
    </source>
</evidence>
<dbReference type="Pfam" id="PF13246">
    <property type="entry name" value="Cation_ATPase"/>
    <property type="match status" value="1"/>
</dbReference>
<dbReference type="InterPro" id="IPR023214">
    <property type="entry name" value="HAD_sf"/>
</dbReference>
<dbReference type="Gene3D" id="3.40.50.1000">
    <property type="entry name" value="HAD superfamily/HAD-like"/>
    <property type="match status" value="1"/>
</dbReference>
<dbReference type="Gene3D" id="1.20.1110.10">
    <property type="entry name" value="Calcium-transporting ATPase, transmembrane domain"/>
    <property type="match status" value="2"/>
</dbReference>
<feature type="transmembrane region" description="Helical" evidence="9">
    <location>
        <begin position="704"/>
        <end position="724"/>
    </location>
</feature>
<keyword evidence="7 9" id="KW-0406">Ion transport</keyword>
<dbReference type="PRINTS" id="PR00119">
    <property type="entry name" value="CATATPASE"/>
</dbReference>
<feature type="domain" description="Cation-transporting P-type ATPase C-terminal" evidence="11">
    <location>
        <begin position="724"/>
        <end position="892"/>
    </location>
</feature>
<dbReference type="PANTHER" id="PTHR24093">
    <property type="entry name" value="CATION TRANSPORTING ATPASE"/>
    <property type="match status" value="1"/>
</dbReference>
<feature type="transmembrane region" description="Helical" evidence="9">
    <location>
        <begin position="240"/>
        <end position="257"/>
    </location>
</feature>
<keyword evidence="9" id="KW-0547">Nucleotide-binding</keyword>
<dbReference type="Proteomes" id="UP001652623">
    <property type="component" value="Chromosome 3"/>
</dbReference>
<comment type="caution">
    <text evidence="9">Lacks conserved residue(s) required for the propagation of feature annotation.</text>
</comment>
<comment type="subcellular location">
    <subcellularLocation>
        <location evidence="9">Membrane</location>
        <topology evidence="9">Multi-pass membrane protein</topology>
    </subcellularLocation>
</comment>
<keyword evidence="13" id="KW-1185">Reference proteome</keyword>
<keyword evidence="5" id="KW-0460">Magnesium</keyword>
<dbReference type="NCBIfam" id="TIGR01517">
    <property type="entry name" value="ATPase-IIB_Ca"/>
    <property type="match status" value="1"/>
</dbReference>
<keyword evidence="3" id="KW-0479">Metal-binding</keyword>
<dbReference type="PRINTS" id="PR00121">
    <property type="entry name" value="NAKATPASE"/>
</dbReference>
<dbReference type="InterPro" id="IPR023299">
    <property type="entry name" value="ATPase_P-typ_cyto_dom_N"/>
</dbReference>
<feature type="transmembrane region" description="Helical" evidence="9">
    <location>
        <begin position="837"/>
        <end position="858"/>
    </location>
</feature>
<evidence type="ECO:0000256" key="3">
    <source>
        <dbReference type="ARBA" id="ARBA00022723"/>
    </source>
</evidence>
<gene>
    <name evidence="14" type="primary">LOC107423429</name>
</gene>
<dbReference type="PANTHER" id="PTHR24093:SF434">
    <property type="entry name" value="CALCIUM-TRANSPORTING ATPASE 13, PLASMA MEMBRANE-TYPE-RELATED"/>
    <property type="match status" value="1"/>
</dbReference>
<evidence type="ECO:0000256" key="2">
    <source>
        <dbReference type="ARBA" id="ARBA00022692"/>
    </source>
</evidence>
<evidence type="ECO:0000256" key="5">
    <source>
        <dbReference type="ARBA" id="ARBA00022842"/>
    </source>
</evidence>
<evidence type="ECO:0000259" key="11">
    <source>
        <dbReference type="Pfam" id="PF00689"/>
    </source>
</evidence>
<feature type="transmembrane region" description="Helical" evidence="9">
    <location>
        <begin position="870"/>
        <end position="890"/>
    </location>
</feature>
<dbReference type="SUPFAM" id="SSF81660">
    <property type="entry name" value="Metal cation-transporting ATPase, ATP-binding domain N"/>
    <property type="match status" value="1"/>
</dbReference>
<evidence type="ECO:0000259" key="10">
    <source>
        <dbReference type="Pfam" id="PF00122"/>
    </source>
</evidence>
<dbReference type="SUPFAM" id="SSF81653">
    <property type="entry name" value="Calcium ATPase, transduction domain A"/>
    <property type="match status" value="1"/>
</dbReference>
<dbReference type="InterPro" id="IPR059000">
    <property type="entry name" value="ATPase_P-type_domA"/>
</dbReference>
<dbReference type="Gene3D" id="2.70.150.10">
    <property type="entry name" value="Calcium-transporting ATPase, cytoplasmic transduction domain A"/>
    <property type="match status" value="1"/>
</dbReference>
<dbReference type="Gene3D" id="3.40.1110.10">
    <property type="entry name" value="Calcium-transporting ATPase, cytoplasmic domain N"/>
    <property type="match status" value="1"/>
</dbReference>
<feature type="domain" description="Cation-transporting P-type ATPase N-terminal" evidence="12">
    <location>
        <begin position="16"/>
        <end position="70"/>
    </location>
</feature>
<keyword evidence="2 9" id="KW-0812">Transmembrane</keyword>
<comment type="function">
    <text evidence="9">Catalyzes the hydrolysis of ATP coupled with the transport of calcium.</text>
</comment>
<evidence type="ECO:0000256" key="6">
    <source>
        <dbReference type="ARBA" id="ARBA00022989"/>
    </source>
</evidence>
<sequence length="918" mass="101938">MKVVKKKDLERLNEELRGIEGVATALGTHTSTGIPDDEKKINQRRKIFGSNTYKKPRPKGFFRAVYRPLDEFAILSDYVNVVAAVILFVAAYGIGSCMPSSARKSKAIISGDEIEVLRGGKSKKVSKSEIVVGDVVCLKIGDEVPADGLFLRGNNPQLEERDSEISGRAVQVVNEENPFLFSGSQVVDGYGGCQMMVTSVGMKAKWCKMMRKPSCGSSDEKIDTVEDQVYNLTCSIRNKVGLPIALLGLIAFLARYFTGNTKGKQEIINGKIKVEFWDSSLVEFIATAFITVVVVIPESLRLGMALTTFYSKKRLMADMEMVSDTSVSRCETMGSVTTICTSKTGILTMNRMEVKEFYLGEHSVLEKEAYLTNASTHVKNLLKEGIALNTSPSTPTDKAILSWAVRVLDMDMEVKCRCLVLRPDHRDDEAALNINSQKKKRSGVLMKREVDNTVHVHWKGEAEAILEMCSSYYDNSISRNPIDLDDEQKVKFRRIVQHMTERSLQCIAFAHNQVEPVDGRHTLKEDGLVLLGLVGIKDPCRPKMKAAMKDCQNAGVDVKMFTSDNISSAEDIARECGILLDTDDQEGAVITGEAFRNYSEDERMEKVDKIQVMANSSANDKLLMVKTLKKKDGIVAVSGNNSNDVLALLEADVGISMGNKAGTDVVKKVSNIVILDDNFASVARLLKSSICIYNNAQKFIQFQLTLNLAALAIIFISAACAGEIPLDFTGVLWLNLIVNTLASLALATERPTEEPIKRQPVGRKEPLISNIMLRNLLGQVVYQIVVVLTLLFKVKSVSKKRNTLIFSAFLLCQVFNEFNATNLESIENVFKGIHRDIAFLVCTGITISAQVLFMQLYSHQEDGYFVMLNLWHWGICFGFAIISWPIDWIVKCIPVPKKPLVNYLSDTFKVVAQFGMKK</sequence>
<dbReference type="Pfam" id="PF00689">
    <property type="entry name" value="Cation_ATPase_C"/>
    <property type="match status" value="1"/>
</dbReference>
<dbReference type="InterPro" id="IPR006408">
    <property type="entry name" value="P-type_ATPase_IIB"/>
</dbReference>
<dbReference type="InterPro" id="IPR036412">
    <property type="entry name" value="HAD-like_sf"/>
</dbReference>
<accession>A0ABM3IPR4</accession>
<dbReference type="SUPFAM" id="SSF81665">
    <property type="entry name" value="Calcium ATPase, transmembrane domain M"/>
    <property type="match status" value="1"/>
</dbReference>
<keyword evidence="1 9" id="KW-0813">Transport</keyword>
<feature type="transmembrane region" description="Helical" evidence="9">
    <location>
        <begin position="284"/>
        <end position="310"/>
    </location>
</feature>
<name>A0ABM3IPR4_ZIZJJ</name>
<dbReference type="InterPro" id="IPR004014">
    <property type="entry name" value="ATPase_P-typ_cation-transptr_N"/>
</dbReference>
<dbReference type="Pfam" id="PF00122">
    <property type="entry name" value="E1-E2_ATPase"/>
    <property type="match status" value="1"/>
</dbReference>
<dbReference type="Pfam" id="PF00690">
    <property type="entry name" value="Cation_ATPase_N"/>
    <property type="match status" value="1"/>
</dbReference>
<keyword evidence="4 9" id="KW-0106">Calcium</keyword>
<evidence type="ECO:0000256" key="4">
    <source>
        <dbReference type="ARBA" id="ARBA00022837"/>
    </source>
</evidence>
<reference evidence="14" key="1">
    <citation type="submission" date="2025-08" db="UniProtKB">
        <authorList>
            <consortium name="RefSeq"/>
        </authorList>
    </citation>
    <scope>IDENTIFICATION</scope>
    <source>
        <tissue evidence="14">Seedling</tissue>
    </source>
</reference>
<evidence type="ECO:0000259" key="12">
    <source>
        <dbReference type="Pfam" id="PF00690"/>
    </source>
</evidence>
<dbReference type="InterPro" id="IPR008250">
    <property type="entry name" value="ATPase_P-typ_transduc_dom_A_sf"/>
</dbReference>
<feature type="transmembrane region" description="Helical" evidence="9">
    <location>
        <begin position="767"/>
        <end position="792"/>
    </location>
</feature>
<evidence type="ECO:0000313" key="14">
    <source>
        <dbReference type="RefSeq" id="XP_048332918.2"/>
    </source>
</evidence>
<dbReference type="GeneID" id="107423429"/>
<comment type="similarity">
    <text evidence="9">Belongs to the cation transport ATPase (P-type) (TC 3.A.3) family. Type IIB subfamily.</text>
</comment>
<feature type="domain" description="P-type ATPase A" evidence="10">
    <location>
        <begin position="114"/>
        <end position="210"/>
    </location>
</feature>
<keyword evidence="9" id="KW-0067">ATP-binding</keyword>